<dbReference type="SUPFAM" id="SSF46689">
    <property type="entry name" value="Homeodomain-like"/>
    <property type="match status" value="1"/>
</dbReference>
<evidence type="ECO:0000256" key="1">
    <source>
        <dbReference type="ARBA" id="ARBA00023015"/>
    </source>
</evidence>
<dbReference type="GO" id="GO:0005829">
    <property type="term" value="C:cytosol"/>
    <property type="evidence" value="ECO:0007669"/>
    <property type="project" value="TreeGrafter"/>
</dbReference>
<keyword evidence="2" id="KW-0238">DNA-binding</keyword>
<dbReference type="InterPro" id="IPR018060">
    <property type="entry name" value="HTH_AraC"/>
</dbReference>
<keyword evidence="6" id="KW-1185">Reference proteome</keyword>
<dbReference type="AlphaFoldDB" id="A0A081KBD9"/>
<dbReference type="PROSITE" id="PS01124">
    <property type="entry name" value="HTH_ARAC_FAMILY_2"/>
    <property type="match status" value="1"/>
</dbReference>
<feature type="domain" description="HTH araC/xylS-type" evidence="4">
    <location>
        <begin position="226"/>
        <end position="332"/>
    </location>
</feature>
<evidence type="ECO:0000313" key="6">
    <source>
        <dbReference type="Proteomes" id="UP000027997"/>
    </source>
</evidence>
<dbReference type="eggNOG" id="COG2207">
    <property type="taxonomic scope" value="Bacteria"/>
</dbReference>
<dbReference type="Pfam" id="PF12625">
    <property type="entry name" value="Arabinose_bd"/>
    <property type="match status" value="1"/>
</dbReference>
<evidence type="ECO:0000313" key="5">
    <source>
        <dbReference type="EMBL" id="KEI71465.1"/>
    </source>
</evidence>
<reference evidence="5 6" key="1">
    <citation type="submission" date="2014-06" db="EMBL/GenBank/DDBJ databases">
        <title>Whole Genome Sequences of Three Symbiotic Endozoicomonas Bacteria.</title>
        <authorList>
            <person name="Neave M.J."/>
            <person name="Apprill A."/>
            <person name="Voolstra C.R."/>
        </authorList>
    </citation>
    <scope>NUCLEOTIDE SEQUENCE [LARGE SCALE GENOMIC DNA]</scope>
    <source>
        <strain evidence="5 6">DSM 22380</strain>
    </source>
</reference>
<keyword evidence="3" id="KW-0804">Transcription</keyword>
<dbReference type="Pfam" id="PF12833">
    <property type="entry name" value="HTH_18"/>
    <property type="match status" value="1"/>
</dbReference>
<evidence type="ECO:0000256" key="2">
    <source>
        <dbReference type="ARBA" id="ARBA00023125"/>
    </source>
</evidence>
<protein>
    <submittedName>
        <fullName evidence="5">AraC family transcriptional regulator</fullName>
    </submittedName>
</protein>
<dbReference type="Proteomes" id="UP000027997">
    <property type="component" value="Unassembled WGS sequence"/>
</dbReference>
<organism evidence="5 6">
    <name type="scientific">Endozoicomonas elysicola</name>
    <dbReference type="NCBI Taxonomy" id="305900"/>
    <lineage>
        <taxon>Bacteria</taxon>
        <taxon>Pseudomonadati</taxon>
        <taxon>Pseudomonadota</taxon>
        <taxon>Gammaproteobacteria</taxon>
        <taxon>Oceanospirillales</taxon>
        <taxon>Endozoicomonadaceae</taxon>
        <taxon>Endozoicomonas</taxon>
    </lineage>
</organism>
<evidence type="ECO:0000256" key="3">
    <source>
        <dbReference type="ARBA" id="ARBA00023163"/>
    </source>
</evidence>
<evidence type="ECO:0000259" key="4">
    <source>
        <dbReference type="PROSITE" id="PS01124"/>
    </source>
</evidence>
<dbReference type="GO" id="GO:0003700">
    <property type="term" value="F:DNA-binding transcription factor activity"/>
    <property type="evidence" value="ECO:0007669"/>
    <property type="project" value="InterPro"/>
</dbReference>
<dbReference type="InterPro" id="IPR032687">
    <property type="entry name" value="AraC-type_N"/>
</dbReference>
<dbReference type="SMART" id="SM00342">
    <property type="entry name" value="HTH_ARAC"/>
    <property type="match status" value="1"/>
</dbReference>
<dbReference type="EMBL" id="JOJP01000001">
    <property type="protein sequence ID" value="KEI71465.1"/>
    <property type="molecule type" value="Genomic_DNA"/>
</dbReference>
<accession>A0A081KBD9</accession>
<keyword evidence="1" id="KW-0805">Transcription regulation</keyword>
<dbReference type="STRING" id="305900.GV64_12580"/>
<dbReference type="PANTHER" id="PTHR47894">
    <property type="entry name" value="HTH-TYPE TRANSCRIPTIONAL REGULATOR GADX"/>
    <property type="match status" value="1"/>
</dbReference>
<dbReference type="Gene3D" id="1.10.10.60">
    <property type="entry name" value="Homeodomain-like"/>
    <property type="match status" value="1"/>
</dbReference>
<dbReference type="PANTHER" id="PTHR47894:SF1">
    <property type="entry name" value="HTH-TYPE TRANSCRIPTIONAL REGULATOR VQSM"/>
    <property type="match status" value="1"/>
</dbReference>
<name>A0A081KBD9_9GAMM</name>
<sequence>MIIWDIGMVNSGHPTVTQQFTKAIVRTLEDSGLKVSGELSGIIEEISQHARVPMPLQDRLWRSLVDAYSEPDLGLRLGRYVQPGNLDIVGFLLLSCDTLEDALDALITYHPIVGEGGEFLSMEDELSCRLIYSPFHNVCRTTRVEAVMATLIQLARYLTDNRFEPAYISFQHAPLMDPERYEAMLGCPVRFEQLADAMVFPRSQYALPLVQANKSLYAQMRQLADQALTDMQERDFRTRVVRILKAHPNWGKEKVAEQFGISGRHLNRTLSREGITFKLLSDQTRLEMAKALMTEGVSGSELAARLGFHDESAFNKAFKRWTGITPGEYCCV</sequence>
<comment type="caution">
    <text evidence="5">The sequence shown here is derived from an EMBL/GenBank/DDBJ whole genome shotgun (WGS) entry which is preliminary data.</text>
</comment>
<proteinExistence type="predicted"/>
<gene>
    <name evidence="5" type="ORF">GV64_12580</name>
</gene>
<dbReference type="GO" id="GO:0000976">
    <property type="term" value="F:transcription cis-regulatory region binding"/>
    <property type="evidence" value="ECO:0007669"/>
    <property type="project" value="TreeGrafter"/>
</dbReference>
<dbReference type="InterPro" id="IPR009057">
    <property type="entry name" value="Homeodomain-like_sf"/>
</dbReference>